<feature type="domain" description="GCK" evidence="2">
    <location>
        <begin position="124"/>
        <end position="198"/>
    </location>
</feature>
<reference evidence="3 4" key="1">
    <citation type="journal article" date="2024" name="Plant J.">
        <title>Genome sequences and population genomics reveal climatic adaptation and genomic divergence between two closely related sweetgum species.</title>
        <authorList>
            <person name="Xu W.Q."/>
            <person name="Ren C.Q."/>
            <person name="Zhang X.Y."/>
            <person name="Comes H.P."/>
            <person name="Liu X.H."/>
            <person name="Li Y.G."/>
            <person name="Kettle C.J."/>
            <person name="Jalonen R."/>
            <person name="Gaisberger H."/>
            <person name="Ma Y.Z."/>
            <person name="Qiu Y.X."/>
        </authorList>
    </citation>
    <scope>NUCLEOTIDE SEQUENCE [LARGE SCALE GENOMIC DNA]</scope>
    <source>
        <strain evidence="3">Hangzhou</strain>
    </source>
</reference>
<dbReference type="SMART" id="SM01227">
    <property type="entry name" value="GCK"/>
    <property type="match status" value="1"/>
</dbReference>
<feature type="compositionally biased region" description="Basic and acidic residues" evidence="1">
    <location>
        <begin position="96"/>
        <end position="116"/>
    </location>
</feature>
<comment type="caution">
    <text evidence="3">The sequence shown here is derived from an EMBL/GenBank/DDBJ whole genome shotgun (WGS) entry which is preliminary data.</text>
</comment>
<dbReference type="AlphaFoldDB" id="A0AAP0RG08"/>
<evidence type="ECO:0000313" key="4">
    <source>
        <dbReference type="Proteomes" id="UP001415857"/>
    </source>
</evidence>
<feature type="compositionally biased region" description="Polar residues" evidence="1">
    <location>
        <begin position="1"/>
        <end position="22"/>
    </location>
</feature>
<dbReference type="EMBL" id="JBBPBK010000010">
    <property type="protein sequence ID" value="KAK9276287.1"/>
    <property type="molecule type" value="Genomic_DNA"/>
</dbReference>
<evidence type="ECO:0000259" key="2">
    <source>
        <dbReference type="SMART" id="SM01227"/>
    </source>
</evidence>
<feature type="compositionally biased region" description="Basic and acidic residues" evidence="1">
    <location>
        <begin position="57"/>
        <end position="78"/>
    </location>
</feature>
<dbReference type="Gene3D" id="1.10.287.2900">
    <property type="match status" value="1"/>
</dbReference>
<keyword evidence="4" id="KW-1185">Reference proteome</keyword>
<gene>
    <name evidence="3" type="ORF">L1049_005818</name>
</gene>
<proteinExistence type="predicted"/>
<dbReference type="PANTHER" id="PTHR34357:SF14">
    <property type="entry name" value="F7A19.14 PROTEIN-RELATED"/>
    <property type="match status" value="1"/>
</dbReference>
<feature type="region of interest" description="Disordered" evidence="1">
    <location>
        <begin position="197"/>
        <end position="280"/>
    </location>
</feature>
<sequence length="280" mass="30376">MGGLSSTARNPTDTQTADSPANPTIKDDSHTINSASNSANPSDSHKVDMSSSSSKTLESESKFPEIEIPENNHQREASDPSIDPKTIEDQSPEVSDQSKKFSENGEGGEGKEGEEGKGEEEEEGECGFCLFMKGGGCKDSFVAWEKCIEEAEKKKEDIVEKCFEVTGLLKKCMEAHTDYYEPILRAEKAAEEEAVRELEREAALKDSEQNAVSKDSEQNAVSKDSEQNAVSEDSGQNAVSEDSDQNAVSGNSEQNVVPKDSEQNVVLREQNAASSEKHDG</sequence>
<feature type="region of interest" description="Disordered" evidence="1">
    <location>
        <begin position="1"/>
        <end position="124"/>
    </location>
</feature>
<evidence type="ECO:0000256" key="1">
    <source>
        <dbReference type="SAM" id="MobiDB-lite"/>
    </source>
</evidence>
<evidence type="ECO:0000313" key="3">
    <source>
        <dbReference type="EMBL" id="KAK9276287.1"/>
    </source>
</evidence>
<accession>A0AAP0RG08</accession>
<dbReference type="PANTHER" id="PTHR34357">
    <property type="entry name" value="F7A19.14 PROTEIN-RELATED"/>
    <property type="match status" value="1"/>
</dbReference>
<organism evidence="3 4">
    <name type="scientific">Liquidambar formosana</name>
    <name type="common">Formosan gum</name>
    <dbReference type="NCBI Taxonomy" id="63359"/>
    <lineage>
        <taxon>Eukaryota</taxon>
        <taxon>Viridiplantae</taxon>
        <taxon>Streptophyta</taxon>
        <taxon>Embryophyta</taxon>
        <taxon>Tracheophyta</taxon>
        <taxon>Spermatophyta</taxon>
        <taxon>Magnoliopsida</taxon>
        <taxon>eudicotyledons</taxon>
        <taxon>Gunneridae</taxon>
        <taxon>Pentapetalae</taxon>
        <taxon>Saxifragales</taxon>
        <taxon>Altingiaceae</taxon>
        <taxon>Liquidambar</taxon>
    </lineage>
</organism>
<dbReference type="InterPro" id="IPR012891">
    <property type="entry name" value="GCK_dom"/>
</dbReference>
<protein>
    <recommendedName>
        <fullName evidence="2">GCK domain-containing protein</fullName>
    </recommendedName>
</protein>
<dbReference type="Pfam" id="PF07802">
    <property type="entry name" value="GCK"/>
    <property type="match status" value="1"/>
</dbReference>
<name>A0AAP0RG08_LIQFO</name>
<feature type="compositionally biased region" description="Polar residues" evidence="1">
    <location>
        <begin position="209"/>
        <end position="255"/>
    </location>
</feature>
<feature type="compositionally biased region" description="Low complexity" evidence="1">
    <location>
        <begin position="33"/>
        <end position="42"/>
    </location>
</feature>
<feature type="compositionally biased region" description="Basic and acidic residues" evidence="1">
    <location>
        <begin position="197"/>
        <end position="208"/>
    </location>
</feature>
<dbReference type="Proteomes" id="UP001415857">
    <property type="component" value="Unassembled WGS sequence"/>
</dbReference>